<dbReference type="AlphaFoldDB" id="A0A5R8KHA4"/>
<reference evidence="3 4" key="1">
    <citation type="submission" date="2019-05" db="EMBL/GenBank/DDBJ databases">
        <title>Verrucobacter flavum gen. nov., sp. nov. a new member of the family Verrucomicrobiaceae.</title>
        <authorList>
            <person name="Szuroczki S."/>
            <person name="Abbaszade G."/>
            <person name="Szabo A."/>
            <person name="Felfoldi T."/>
            <person name="Schumann P."/>
            <person name="Boka K."/>
            <person name="Keki Z."/>
            <person name="Toumi M."/>
            <person name="Toth E."/>
        </authorList>
    </citation>
    <scope>NUCLEOTIDE SEQUENCE [LARGE SCALE GENOMIC DNA]</scope>
    <source>
        <strain evidence="3 4">MG-N-17</strain>
    </source>
</reference>
<comment type="caution">
    <text evidence="3">The sequence shown here is derived from an EMBL/GenBank/DDBJ whole genome shotgun (WGS) entry which is preliminary data.</text>
</comment>
<gene>
    <name evidence="3" type="ORF">FEM03_05860</name>
</gene>
<evidence type="ECO:0000256" key="1">
    <source>
        <dbReference type="SAM" id="Phobius"/>
    </source>
</evidence>
<evidence type="ECO:0008006" key="5">
    <source>
        <dbReference type="Google" id="ProtNLM"/>
    </source>
</evidence>
<organism evidence="3 4">
    <name type="scientific">Phragmitibacter flavus</name>
    <dbReference type="NCBI Taxonomy" id="2576071"/>
    <lineage>
        <taxon>Bacteria</taxon>
        <taxon>Pseudomonadati</taxon>
        <taxon>Verrucomicrobiota</taxon>
        <taxon>Verrucomicrobiia</taxon>
        <taxon>Verrucomicrobiales</taxon>
        <taxon>Verrucomicrobiaceae</taxon>
        <taxon>Phragmitibacter</taxon>
    </lineage>
</organism>
<dbReference type="RefSeq" id="WP_138085257.1">
    <property type="nucleotide sequence ID" value="NZ_VAUV01000004.1"/>
</dbReference>
<dbReference type="Proteomes" id="UP000306196">
    <property type="component" value="Unassembled WGS sequence"/>
</dbReference>
<dbReference type="OrthoDB" id="10005371at2"/>
<keyword evidence="4" id="KW-1185">Reference proteome</keyword>
<evidence type="ECO:0000313" key="4">
    <source>
        <dbReference type="Proteomes" id="UP000306196"/>
    </source>
</evidence>
<dbReference type="EMBL" id="VAUV01000004">
    <property type="protein sequence ID" value="TLD71662.1"/>
    <property type="molecule type" value="Genomic_DNA"/>
</dbReference>
<keyword evidence="1" id="KW-0472">Membrane</keyword>
<protein>
    <recommendedName>
        <fullName evidence="5">Lipoprotein</fullName>
    </recommendedName>
</protein>
<sequence>MKSLLTIIKVILLAAFLSSCKWATTSNLLPGQQDKQQRIEHLEEQNYHQASSLKRWQLASVSLGAGCLVLLIVGTALGAKTRHDAALL</sequence>
<proteinExistence type="predicted"/>
<keyword evidence="1" id="KW-0812">Transmembrane</keyword>
<keyword evidence="1" id="KW-1133">Transmembrane helix</keyword>
<feature type="chain" id="PRO_5024316798" description="Lipoprotein" evidence="2">
    <location>
        <begin position="24"/>
        <end position="88"/>
    </location>
</feature>
<accession>A0A5R8KHA4</accession>
<feature type="transmembrane region" description="Helical" evidence="1">
    <location>
        <begin position="56"/>
        <end position="79"/>
    </location>
</feature>
<name>A0A5R8KHA4_9BACT</name>
<evidence type="ECO:0000256" key="2">
    <source>
        <dbReference type="SAM" id="SignalP"/>
    </source>
</evidence>
<dbReference type="PROSITE" id="PS51257">
    <property type="entry name" value="PROKAR_LIPOPROTEIN"/>
    <property type="match status" value="1"/>
</dbReference>
<evidence type="ECO:0000313" key="3">
    <source>
        <dbReference type="EMBL" id="TLD71662.1"/>
    </source>
</evidence>
<feature type="signal peptide" evidence="2">
    <location>
        <begin position="1"/>
        <end position="23"/>
    </location>
</feature>
<keyword evidence="2" id="KW-0732">Signal</keyword>